<dbReference type="EMBL" id="BSOS01000065">
    <property type="protein sequence ID" value="GLR67315.1"/>
    <property type="molecule type" value="Genomic_DNA"/>
</dbReference>
<dbReference type="RefSeq" id="WP_284258045.1">
    <property type="nucleotide sequence ID" value="NZ_BSOS01000065.1"/>
</dbReference>
<evidence type="ECO:0000313" key="2">
    <source>
        <dbReference type="EMBL" id="GLR67315.1"/>
    </source>
</evidence>
<keyword evidence="3" id="KW-1185">Reference proteome</keyword>
<accession>A0ABQ6A497</accession>
<gene>
    <name evidence="2" type="ORF">GCM10010909_19960</name>
</gene>
<comment type="caution">
    <text evidence="2">The sequence shown here is derived from an EMBL/GenBank/DDBJ whole genome shotgun (WGS) entry which is preliminary data.</text>
</comment>
<dbReference type="Proteomes" id="UP001156641">
    <property type="component" value="Unassembled WGS sequence"/>
</dbReference>
<reference evidence="3" key="1">
    <citation type="journal article" date="2019" name="Int. J. Syst. Evol. Microbiol.">
        <title>The Global Catalogue of Microorganisms (GCM) 10K type strain sequencing project: providing services to taxonomists for standard genome sequencing and annotation.</title>
        <authorList>
            <consortium name="The Broad Institute Genomics Platform"/>
            <consortium name="The Broad Institute Genome Sequencing Center for Infectious Disease"/>
            <person name="Wu L."/>
            <person name="Ma J."/>
        </authorList>
    </citation>
    <scope>NUCLEOTIDE SEQUENCE [LARGE SCALE GENOMIC DNA]</scope>
    <source>
        <strain evidence="3">NBRC 112502</strain>
    </source>
</reference>
<evidence type="ECO:0000259" key="1">
    <source>
        <dbReference type="Pfam" id="PF01370"/>
    </source>
</evidence>
<dbReference type="Pfam" id="PF01370">
    <property type="entry name" value="Epimerase"/>
    <property type="match status" value="1"/>
</dbReference>
<dbReference type="InterPro" id="IPR001509">
    <property type="entry name" value="Epimerase_deHydtase"/>
</dbReference>
<organism evidence="2 3">
    <name type="scientific">Acidocella aquatica</name>
    <dbReference type="NCBI Taxonomy" id="1922313"/>
    <lineage>
        <taxon>Bacteria</taxon>
        <taxon>Pseudomonadati</taxon>
        <taxon>Pseudomonadota</taxon>
        <taxon>Alphaproteobacteria</taxon>
        <taxon>Acetobacterales</taxon>
        <taxon>Acidocellaceae</taxon>
        <taxon>Acidocella</taxon>
    </lineage>
</organism>
<name>A0ABQ6A497_9PROT</name>
<protein>
    <recommendedName>
        <fullName evidence="1">NAD-dependent epimerase/dehydratase domain-containing protein</fullName>
    </recommendedName>
</protein>
<evidence type="ECO:0000313" key="3">
    <source>
        <dbReference type="Proteomes" id="UP001156641"/>
    </source>
</evidence>
<dbReference type="Gene3D" id="3.40.50.720">
    <property type="entry name" value="NAD(P)-binding Rossmann-like Domain"/>
    <property type="match status" value="1"/>
</dbReference>
<dbReference type="InterPro" id="IPR036291">
    <property type="entry name" value="NAD(P)-bd_dom_sf"/>
</dbReference>
<sequence length="323" mass="34353">MHNDRLGAPRQLRLMKRLCLPPALAGALRLRDVPVVVTGTGGWLGQAALEMLEGALGEDFARRVRVYAAAARDVRLRCGLVVQARAFAELEREAGPPGLVLHFAFLTRGFAQAPDFEAVNRRITAAVRGYIERNGAAGVFIPSSGAAYRAEHDIYGALKLEDEAVFAALAKRLGFPAVIPRIFNLAGPFINNVNHYALACMIADVAGGRPVRLRAAHPVWRSYAHVGDVLSIGLAGLLRGVTLEGFDTAGEVEVEIGDLAARVARVMGAGGAEIIRPAWREGAADYYTGDMAGYRRAAALAGVSLRGLDEQIADTAGYLASLG</sequence>
<proteinExistence type="predicted"/>
<feature type="domain" description="NAD-dependent epimerase/dehydratase" evidence="1">
    <location>
        <begin position="35"/>
        <end position="232"/>
    </location>
</feature>
<dbReference type="SUPFAM" id="SSF51735">
    <property type="entry name" value="NAD(P)-binding Rossmann-fold domains"/>
    <property type="match status" value="1"/>
</dbReference>